<organism evidence="6 7">
    <name type="scientific">Parvibacter caecicola</name>
    <dbReference type="NCBI Taxonomy" id="747645"/>
    <lineage>
        <taxon>Bacteria</taxon>
        <taxon>Bacillati</taxon>
        <taxon>Actinomycetota</taxon>
        <taxon>Coriobacteriia</taxon>
        <taxon>Coriobacteriales</taxon>
        <taxon>Coriobacteriaceae</taxon>
        <taxon>Parvibacter</taxon>
    </lineage>
</organism>
<dbReference type="RefSeq" id="WP_136846175.1">
    <property type="nucleotide sequence ID" value="NZ_CANPEU010000007.1"/>
</dbReference>
<dbReference type="AlphaFoldDB" id="A0A4T9T5X0"/>
<dbReference type="CDD" id="cd10551">
    <property type="entry name" value="PsrB"/>
    <property type="match status" value="1"/>
</dbReference>
<feature type="domain" description="4Fe-4S ferredoxin-type" evidence="5">
    <location>
        <begin position="90"/>
        <end position="120"/>
    </location>
</feature>
<name>A0A4T9T5X0_9ACTN</name>
<feature type="domain" description="4Fe-4S ferredoxin-type" evidence="5">
    <location>
        <begin position="4"/>
        <end position="32"/>
    </location>
</feature>
<dbReference type="EMBL" id="SSTM01000008">
    <property type="protein sequence ID" value="TJW09662.1"/>
    <property type="molecule type" value="Genomic_DNA"/>
</dbReference>
<dbReference type="Proteomes" id="UP000309454">
    <property type="component" value="Unassembled WGS sequence"/>
</dbReference>
<keyword evidence="3" id="KW-0408">Iron</keyword>
<evidence type="ECO:0000259" key="5">
    <source>
        <dbReference type="PROSITE" id="PS51379"/>
    </source>
</evidence>
<sequence>MTHYGMAIDLKRCIACHGCTLACKSANNLPDGVRYNNVLTDGGQYMDTARGTYPNDLYRKYYPVSCQHCENPACVKVCPVGATYKDPETGVVRQDSDKCIGCRMCMSACPYTGVRTFNWEEPKYSLDFPVGDYDAPEHVKHTVEKCRFCYQRLAKGETPACMEVCGAFARHWGDLDDPDSEISQLIATREWEQLLPEMGTKPSVYYLI</sequence>
<gene>
    <name evidence="6" type="ORF">E5982_09035</name>
</gene>
<dbReference type="Gene3D" id="3.30.70.20">
    <property type="match status" value="2"/>
</dbReference>
<dbReference type="PROSITE" id="PS51379">
    <property type="entry name" value="4FE4S_FER_2"/>
    <property type="match status" value="3"/>
</dbReference>
<dbReference type="OrthoDB" id="3175224at2"/>
<dbReference type="PANTHER" id="PTHR43177">
    <property type="entry name" value="PROTEIN NRFC"/>
    <property type="match status" value="1"/>
</dbReference>
<keyword evidence="2" id="KW-0479">Metal-binding</keyword>
<reference evidence="6 7" key="1">
    <citation type="submission" date="2019-04" db="EMBL/GenBank/DDBJ databases">
        <title>Microbes associate with the intestines of laboratory mice.</title>
        <authorList>
            <person name="Navarre W."/>
            <person name="Wong E."/>
            <person name="Huang K.C."/>
            <person name="Tropini C."/>
            <person name="Ng K."/>
            <person name="Yu B."/>
        </authorList>
    </citation>
    <scope>NUCLEOTIDE SEQUENCE [LARGE SCALE GENOMIC DNA]</scope>
    <source>
        <strain evidence="6 7">NM48_B13</strain>
    </source>
</reference>
<accession>A0A4T9T5X0</accession>
<dbReference type="GO" id="GO:0051539">
    <property type="term" value="F:4 iron, 4 sulfur cluster binding"/>
    <property type="evidence" value="ECO:0007669"/>
    <property type="project" value="UniProtKB-KW"/>
</dbReference>
<dbReference type="PROSITE" id="PS00198">
    <property type="entry name" value="4FE4S_FER_1"/>
    <property type="match status" value="1"/>
</dbReference>
<dbReference type="PANTHER" id="PTHR43177:SF3">
    <property type="entry name" value="PROTEIN NRFC HOMOLOG"/>
    <property type="match status" value="1"/>
</dbReference>
<evidence type="ECO:0000256" key="4">
    <source>
        <dbReference type="ARBA" id="ARBA00023014"/>
    </source>
</evidence>
<evidence type="ECO:0000313" key="7">
    <source>
        <dbReference type="Proteomes" id="UP000309454"/>
    </source>
</evidence>
<keyword evidence="1" id="KW-0004">4Fe-4S</keyword>
<evidence type="ECO:0000256" key="1">
    <source>
        <dbReference type="ARBA" id="ARBA00022485"/>
    </source>
</evidence>
<evidence type="ECO:0000256" key="3">
    <source>
        <dbReference type="ARBA" id="ARBA00023004"/>
    </source>
</evidence>
<evidence type="ECO:0000256" key="2">
    <source>
        <dbReference type="ARBA" id="ARBA00022723"/>
    </source>
</evidence>
<feature type="domain" description="4Fe-4S ferredoxin-type" evidence="5">
    <location>
        <begin position="57"/>
        <end position="88"/>
    </location>
</feature>
<dbReference type="InterPro" id="IPR017900">
    <property type="entry name" value="4Fe4S_Fe_S_CS"/>
</dbReference>
<dbReference type="Pfam" id="PF13247">
    <property type="entry name" value="Fer4_11"/>
    <property type="match status" value="1"/>
</dbReference>
<comment type="caution">
    <text evidence="6">The sequence shown here is derived from an EMBL/GenBank/DDBJ whole genome shotgun (WGS) entry which is preliminary data.</text>
</comment>
<protein>
    <submittedName>
        <fullName evidence="6">4Fe-4S dicluster domain-containing protein</fullName>
    </submittedName>
</protein>
<dbReference type="GO" id="GO:0046872">
    <property type="term" value="F:metal ion binding"/>
    <property type="evidence" value="ECO:0007669"/>
    <property type="project" value="UniProtKB-KW"/>
</dbReference>
<dbReference type="InterPro" id="IPR017896">
    <property type="entry name" value="4Fe4S_Fe-S-bd"/>
</dbReference>
<dbReference type="Pfam" id="PF12800">
    <property type="entry name" value="Fer4_4"/>
    <property type="match status" value="1"/>
</dbReference>
<dbReference type="InterPro" id="IPR050954">
    <property type="entry name" value="ET_IronSulfur_Cluster-Binding"/>
</dbReference>
<keyword evidence="4" id="KW-0411">Iron-sulfur</keyword>
<keyword evidence="7" id="KW-1185">Reference proteome</keyword>
<evidence type="ECO:0000313" key="6">
    <source>
        <dbReference type="EMBL" id="TJW09662.1"/>
    </source>
</evidence>
<dbReference type="SUPFAM" id="SSF54862">
    <property type="entry name" value="4Fe-4S ferredoxins"/>
    <property type="match status" value="1"/>
</dbReference>
<proteinExistence type="predicted"/>